<dbReference type="Pfam" id="PF00224">
    <property type="entry name" value="PK"/>
    <property type="match status" value="1"/>
</dbReference>
<dbReference type="SUPFAM" id="SSF51621">
    <property type="entry name" value="Phosphoenolpyruvate/pyruvate domain"/>
    <property type="match status" value="1"/>
</dbReference>
<dbReference type="RefSeq" id="XP_033706369.1">
    <property type="nucleotide sequence ID" value="XM_033850478.1"/>
</dbReference>
<keyword evidence="7" id="KW-0547">Nucleotide-binding</keyword>
<dbReference type="OrthoDB" id="108365at2759"/>
<evidence type="ECO:0000313" key="16">
    <source>
        <dbReference type="Proteomes" id="UP000245320"/>
    </source>
</evidence>
<feature type="region of interest" description="Disordered" evidence="14">
    <location>
        <begin position="91"/>
        <end position="112"/>
    </location>
</feature>
<dbReference type="GO" id="GO:0016301">
    <property type="term" value="F:kinase activity"/>
    <property type="evidence" value="ECO:0007669"/>
    <property type="project" value="UniProtKB-KW"/>
</dbReference>
<evidence type="ECO:0000256" key="10">
    <source>
        <dbReference type="ARBA" id="ARBA00022842"/>
    </source>
</evidence>
<evidence type="ECO:0000313" key="17">
    <source>
        <dbReference type="RefSeq" id="XP_033706369.1"/>
    </source>
</evidence>
<feature type="domain" description="Pyruvate kinase barrel" evidence="15">
    <location>
        <begin position="1"/>
        <end position="84"/>
    </location>
</feature>
<dbReference type="InterPro" id="IPR015793">
    <property type="entry name" value="Pyrv_Knase_brl"/>
</dbReference>
<comment type="cofactor">
    <cofactor evidence="1">
        <name>K(+)</name>
        <dbReference type="ChEBI" id="CHEBI:29103"/>
    </cofactor>
</comment>
<dbReference type="GO" id="GO:0000287">
    <property type="term" value="F:magnesium ion binding"/>
    <property type="evidence" value="ECO:0007669"/>
    <property type="project" value="InterPro"/>
</dbReference>
<keyword evidence="5 13" id="KW-0808">Transferase</keyword>
<keyword evidence="16" id="KW-1185">Reference proteome</keyword>
<comment type="pathway">
    <text evidence="2 13">Carbohydrate degradation; glycolysis; pyruvate from D-glyceraldehyde 3-phosphate: step 5/5.</text>
</comment>
<dbReference type="GO" id="GO:0005524">
    <property type="term" value="F:ATP binding"/>
    <property type="evidence" value="ECO:0007669"/>
    <property type="project" value="UniProtKB-KW"/>
</dbReference>
<evidence type="ECO:0000256" key="1">
    <source>
        <dbReference type="ARBA" id="ARBA00001958"/>
    </source>
</evidence>
<organism evidence="16 17">
    <name type="scientific">Tursiops truncatus</name>
    <name type="common">Atlantic bottle-nosed dolphin</name>
    <name type="synonym">Delphinus truncatus</name>
    <dbReference type="NCBI Taxonomy" id="9739"/>
    <lineage>
        <taxon>Eukaryota</taxon>
        <taxon>Metazoa</taxon>
        <taxon>Chordata</taxon>
        <taxon>Craniata</taxon>
        <taxon>Vertebrata</taxon>
        <taxon>Euteleostomi</taxon>
        <taxon>Mammalia</taxon>
        <taxon>Eutheria</taxon>
        <taxon>Laurasiatheria</taxon>
        <taxon>Artiodactyla</taxon>
        <taxon>Whippomorpha</taxon>
        <taxon>Cetacea</taxon>
        <taxon>Odontoceti</taxon>
        <taxon>Delphinidae</taxon>
        <taxon>Tursiops</taxon>
    </lineage>
</organism>
<keyword evidence="11 13" id="KW-0324">Glycolysis</keyword>
<comment type="similarity">
    <text evidence="3 13">Belongs to the pyruvate kinase family.</text>
</comment>
<dbReference type="UniPathway" id="UPA00109">
    <property type="reaction ID" value="UER00188"/>
</dbReference>
<dbReference type="Gene3D" id="3.20.20.60">
    <property type="entry name" value="Phosphoenolpyruvate-binding domains"/>
    <property type="match status" value="1"/>
</dbReference>
<proteinExistence type="inferred from homology"/>
<dbReference type="PANTHER" id="PTHR11817">
    <property type="entry name" value="PYRUVATE KINASE"/>
    <property type="match status" value="1"/>
</dbReference>
<dbReference type="EC" id="2.7.1.40" evidence="4 13"/>
<sequence length="112" mass="12055">MVARGDLGIEIPAEKVFLAQKMMIGRCNRAGKPVICATQMLESMIKKPRPTRAEGSDVANAVLDGADCIMLSGETAKGDYPLEARAHATPGEFSRPAHRPGWGWMEVNSGTE</sequence>
<gene>
    <name evidence="17" type="primary">LOC117310972</name>
</gene>
<evidence type="ECO:0000256" key="5">
    <source>
        <dbReference type="ARBA" id="ARBA00022679"/>
    </source>
</evidence>
<dbReference type="InterPro" id="IPR040442">
    <property type="entry name" value="Pyrv_kinase-like_dom_sf"/>
</dbReference>
<dbReference type="Proteomes" id="UP000245320">
    <property type="component" value="Unplaced"/>
</dbReference>
<evidence type="ECO:0000256" key="9">
    <source>
        <dbReference type="ARBA" id="ARBA00022840"/>
    </source>
</evidence>
<evidence type="ECO:0000256" key="8">
    <source>
        <dbReference type="ARBA" id="ARBA00022777"/>
    </source>
</evidence>
<keyword evidence="6" id="KW-0479">Metal-binding</keyword>
<evidence type="ECO:0000256" key="6">
    <source>
        <dbReference type="ARBA" id="ARBA00022723"/>
    </source>
</evidence>
<keyword evidence="12" id="KW-0670">Pyruvate</keyword>
<dbReference type="AlphaFoldDB" id="A0A6J3QW29"/>
<evidence type="ECO:0000256" key="13">
    <source>
        <dbReference type="RuleBase" id="RU000504"/>
    </source>
</evidence>
<evidence type="ECO:0000256" key="7">
    <source>
        <dbReference type="ARBA" id="ARBA00022741"/>
    </source>
</evidence>
<comment type="catalytic activity">
    <reaction evidence="13">
        <text>pyruvate + ATP = phosphoenolpyruvate + ADP + H(+)</text>
        <dbReference type="Rhea" id="RHEA:18157"/>
        <dbReference type="ChEBI" id="CHEBI:15361"/>
        <dbReference type="ChEBI" id="CHEBI:15378"/>
        <dbReference type="ChEBI" id="CHEBI:30616"/>
        <dbReference type="ChEBI" id="CHEBI:58702"/>
        <dbReference type="ChEBI" id="CHEBI:456216"/>
        <dbReference type="EC" id="2.7.1.40"/>
    </reaction>
</comment>
<reference evidence="17" key="1">
    <citation type="submission" date="2025-08" db="UniProtKB">
        <authorList>
            <consortium name="RefSeq"/>
        </authorList>
    </citation>
    <scope>IDENTIFICATION</scope>
    <source>
        <tissue evidence="17">Spleen</tissue>
    </source>
</reference>
<dbReference type="InterPro" id="IPR015813">
    <property type="entry name" value="Pyrv/PenolPyrv_kinase-like_dom"/>
</dbReference>
<evidence type="ECO:0000256" key="4">
    <source>
        <dbReference type="ARBA" id="ARBA00012142"/>
    </source>
</evidence>
<dbReference type="InParanoid" id="A0A6J3QW29"/>
<protein>
    <recommendedName>
        <fullName evidence="4 13">Pyruvate kinase</fullName>
        <ecNumber evidence="4 13">2.7.1.40</ecNumber>
    </recommendedName>
</protein>
<dbReference type="GeneID" id="117310972"/>
<evidence type="ECO:0000259" key="15">
    <source>
        <dbReference type="Pfam" id="PF00224"/>
    </source>
</evidence>
<name>A0A6J3QW29_TURTR</name>
<evidence type="ECO:0000256" key="12">
    <source>
        <dbReference type="ARBA" id="ARBA00023317"/>
    </source>
</evidence>
<evidence type="ECO:0000256" key="14">
    <source>
        <dbReference type="SAM" id="MobiDB-lite"/>
    </source>
</evidence>
<evidence type="ECO:0000256" key="3">
    <source>
        <dbReference type="ARBA" id="ARBA00008663"/>
    </source>
</evidence>
<keyword evidence="10 13" id="KW-0460">Magnesium</keyword>
<dbReference type="PRINTS" id="PR01050">
    <property type="entry name" value="PYRUVTKNASE"/>
</dbReference>
<keyword evidence="8 13" id="KW-0418">Kinase</keyword>
<evidence type="ECO:0000256" key="2">
    <source>
        <dbReference type="ARBA" id="ARBA00004997"/>
    </source>
</evidence>
<dbReference type="GO" id="GO:0004743">
    <property type="term" value="F:pyruvate kinase activity"/>
    <property type="evidence" value="ECO:0007669"/>
    <property type="project" value="UniProtKB-EC"/>
</dbReference>
<accession>A0A6J3QW29</accession>
<keyword evidence="9" id="KW-0067">ATP-binding</keyword>
<dbReference type="GO" id="GO:0030955">
    <property type="term" value="F:potassium ion binding"/>
    <property type="evidence" value="ECO:0007669"/>
    <property type="project" value="InterPro"/>
</dbReference>
<evidence type="ECO:0000256" key="11">
    <source>
        <dbReference type="ARBA" id="ARBA00023152"/>
    </source>
</evidence>
<dbReference type="InterPro" id="IPR001697">
    <property type="entry name" value="Pyr_Knase"/>
</dbReference>